<dbReference type="Gene3D" id="1.10.1410.10">
    <property type="match status" value="1"/>
</dbReference>
<dbReference type="STRING" id="905079.L1JS91"/>
<dbReference type="GO" id="GO:0031123">
    <property type="term" value="P:RNA 3'-end processing"/>
    <property type="evidence" value="ECO:0007669"/>
    <property type="project" value="TreeGrafter"/>
</dbReference>
<dbReference type="Pfam" id="PF22600">
    <property type="entry name" value="MTPAP-like_central"/>
    <property type="match status" value="1"/>
</dbReference>
<name>L1JS91_GUITC</name>
<evidence type="ECO:0000313" key="10">
    <source>
        <dbReference type="EMBL" id="EKX50948.1"/>
    </source>
</evidence>
<evidence type="ECO:0000259" key="8">
    <source>
        <dbReference type="Pfam" id="PF03828"/>
    </source>
</evidence>
<dbReference type="AlphaFoldDB" id="L1JS91"/>
<dbReference type="OrthoDB" id="407432at2759"/>
<dbReference type="GO" id="GO:0005737">
    <property type="term" value="C:cytoplasm"/>
    <property type="evidence" value="ECO:0007669"/>
    <property type="project" value="UniProtKB-SubCell"/>
</dbReference>
<dbReference type="InterPro" id="IPR054708">
    <property type="entry name" value="MTPAP-like_central"/>
</dbReference>
<dbReference type="SUPFAM" id="SSF81301">
    <property type="entry name" value="Nucleotidyltransferase"/>
    <property type="match status" value="1"/>
</dbReference>
<evidence type="ECO:0000256" key="6">
    <source>
        <dbReference type="ARBA" id="ARBA00022723"/>
    </source>
</evidence>
<dbReference type="InterPro" id="IPR043519">
    <property type="entry name" value="NT_sf"/>
</dbReference>
<evidence type="ECO:0000313" key="11">
    <source>
        <dbReference type="EnsemblProtists" id="EKX50948"/>
    </source>
</evidence>
<dbReference type="KEGG" id="gtt:GUITHDRAFT_66394"/>
<evidence type="ECO:0000256" key="5">
    <source>
        <dbReference type="ARBA" id="ARBA00022679"/>
    </source>
</evidence>
<dbReference type="GO" id="GO:0016779">
    <property type="term" value="F:nucleotidyltransferase activity"/>
    <property type="evidence" value="ECO:0007669"/>
    <property type="project" value="TreeGrafter"/>
</dbReference>
<dbReference type="EMBL" id="JH992977">
    <property type="protein sequence ID" value="EKX50948.1"/>
    <property type="molecule type" value="Genomic_DNA"/>
</dbReference>
<evidence type="ECO:0000256" key="7">
    <source>
        <dbReference type="ARBA" id="ARBA00022842"/>
    </source>
</evidence>
<dbReference type="SUPFAM" id="SSF81631">
    <property type="entry name" value="PAP/OAS1 substrate-binding domain"/>
    <property type="match status" value="1"/>
</dbReference>
<dbReference type="OMA" id="HIIQINT"/>
<evidence type="ECO:0000259" key="9">
    <source>
        <dbReference type="Pfam" id="PF22600"/>
    </source>
</evidence>
<protein>
    <submittedName>
        <fullName evidence="10 11">Uncharacterized protein</fullName>
    </submittedName>
</protein>
<comment type="cofactor">
    <cofactor evidence="2">
        <name>Mg(2+)</name>
        <dbReference type="ChEBI" id="CHEBI:18420"/>
    </cofactor>
</comment>
<dbReference type="EnsemblProtists" id="EKX50948">
    <property type="protein sequence ID" value="EKX50948"/>
    <property type="gene ID" value="GUITHDRAFT_66394"/>
</dbReference>
<feature type="domain" description="Poly(A) RNA polymerase mitochondrial-like central palm" evidence="9">
    <location>
        <begin position="3"/>
        <end position="49"/>
    </location>
</feature>
<dbReference type="PANTHER" id="PTHR12271">
    <property type="entry name" value="POLY A POLYMERASE CID PAP -RELATED"/>
    <property type="match status" value="1"/>
</dbReference>
<keyword evidence="5" id="KW-0808">Transferase</keyword>
<dbReference type="HOGENOM" id="CLU_033943_2_1_1"/>
<keyword evidence="7" id="KW-0460">Magnesium</keyword>
<evidence type="ECO:0000256" key="3">
    <source>
        <dbReference type="ARBA" id="ARBA00004496"/>
    </source>
</evidence>
<accession>L1JS91</accession>
<sequence length="242" mass="28157">MLNVEALPYARVPIIKFKAQDGLDFVFDCDLSVNNVLACINTDLLFTYTMLDKRVRPLIMCIKHWVKQRRIHKTFRGYLSSYTYTLMVIQYLQYERVLPCLQSLRRVQATLNNDPSFAVSCDGDVYDCYFYRNVETLASFGERNNRSSLGLLLVGFFHFYSNVFPIDKGVVSIRSGRLLRKKAKGWDTSEDFRNRHIFCIEDPFDINLDLGRYVNDYTVQDILEEFARALQVLQTSGSFAEV</sequence>
<keyword evidence="12" id="KW-1185">Reference proteome</keyword>
<keyword evidence="4" id="KW-0963">Cytoplasm</keyword>
<feature type="domain" description="PAP-associated" evidence="8">
    <location>
        <begin position="148"/>
        <end position="207"/>
    </location>
</feature>
<dbReference type="PANTHER" id="PTHR12271:SF40">
    <property type="entry name" value="POLY(A) RNA POLYMERASE GLD2"/>
    <property type="match status" value="1"/>
</dbReference>
<reference evidence="11" key="3">
    <citation type="submission" date="2016-03" db="UniProtKB">
        <authorList>
            <consortium name="EnsemblProtists"/>
        </authorList>
    </citation>
    <scope>IDENTIFICATION</scope>
</reference>
<dbReference type="GeneID" id="17307565"/>
<organism evidence="10">
    <name type="scientific">Guillardia theta (strain CCMP2712)</name>
    <name type="common">Cryptophyte</name>
    <dbReference type="NCBI Taxonomy" id="905079"/>
    <lineage>
        <taxon>Eukaryota</taxon>
        <taxon>Cryptophyceae</taxon>
        <taxon>Pyrenomonadales</taxon>
        <taxon>Geminigeraceae</taxon>
        <taxon>Guillardia</taxon>
    </lineage>
</organism>
<dbReference type="PaxDb" id="55529-EKX50948"/>
<comment type="subcellular location">
    <subcellularLocation>
        <location evidence="3">Cytoplasm</location>
    </subcellularLocation>
</comment>
<dbReference type="GO" id="GO:0046872">
    <property type="term" value="F:metal ion binding"/>
    <property type="evidence" value="ECO:0007669"/>
    <property type="project" value="UniProtKB-KW"/>
</dbReference>
<reference evidence="12" key="2">
    <citation type="submission" date="2012-11" db="EMBL/GenBank/DDBJ databases">
        <authorList>
            <person name="Kuo A."/>
            <person name="Curtis B.A."/>
            <person name="Tanifuji G."/>
            <person name="Burki F."/>
            <person name="Gruber A."/>
            <person name="Irimia M."/>
            <person name="Maruyama S."/>
            <person name="Arias M.C."/>
            <person name="Ball S.G."/>
            <person name="Gile G.H."/>
            <person name="Hirakawa Y."/>
            <person name="Hopkins J.F."/>
            <person name="Rensing S.A."/>
            <person name="Schmutz J."/>
            <person name="Symeonidi A."/>
            <person name="Elias M."/>
            <person name="Eveleigh R.J."/>
            <person name="Herman E.K."/>
            <person name="Klute M.J."/>
            <person name="Nakayama T."/>
            <person name="Obornik M."/>
            <person name="Reyes-Prieto A."/>
            <person name="Armbrust E.V."/>
            <person name="Aves S.J."/>
            <person name="Beiko R.G."/>
            <person name="Coutinho P."/>
            <person name="Dacks J.B."/>
            <person name="Durnford D.G."/>
            <person name="Fast N.M."/>
            <person name="Green B.R."/>
            <person name="Grisdale C."/>
            <person name="Hempe F."/>
            <person name="Henrissat B."/>
            <person name="Hoppner M.P."/>
            <person name="Ishida K.-I."/>
            <person name="Kim E."/>
            <person name="Koreny L."/>
            <person name="Kroth P.G."/>
            <person name="Liu Y."/>
            <person name="Malik S.-B."/>
            <person name="Maier U.G."/>
            <person name="McRose D."/>
            <person name="Mock T."/>
            <person name="Neilson J.A."/>
            <person name="Onodera N.T."/>
            <person name="Poole A.M."/>
            <person name="Pritham E.J."/>
            <person name="Richards T.A."/>
            <person name="Rocap G."/>
            <person name="Roy S.W."/>
            <person name="Sarai C."/>
            <person name="Schaack S."/>
            <person name="Shirato S."/>
            <person name="Slamovits C.H."/>
            <person name="Spencer D.F."/>
            <person name="Suzuki S."/>
            <person name="Worden A.Z."/>
            <person name="Zauner S."/>
            <person name="Barry K."/>
            <person name="Bell C."/>
            <person name="Bharti A.K."/>
            <person name="Crow J.A."/>
            <person name="Grimwood J."/>
            <person name="Kramer R."/>
            <person name="Lindquist E."/>
            <person name="Lucas S."/>
            <person name="Salamov A."/>
            <person name="McFadden G.I."/>
            <person name="Lane C.E."/>
            <person name="Keeling P.J."/>
            <person name="Gray M.W."/>
            <person name="Grigoriev I.V."/>
            <person name="Archibald J.M."/>
        </authorList>
    </citation>
    <scope>NUCLEOTIDE SEQUENCE</scope>
    <source>
        <strain evidence="12">CCMP2712</strain>
    </source>
</reference>
<keyword evidence="6" id="KW-0479">Metal-binding</keyword>
<comment type="cofactor">
    <cofactor evidence="1">
        <name>Mn(2+)</name>
        <dbReference type="ChEBI" id="CHEBI:29035"/>
    </cofactor>
</comment>
<evidence type="ECO:0000256" key="2">
    <source>
        <dbReference type="ARBA" id="ARBA00001946"/>
    </source>
</evidence>
<reference evidence="10 12" key="1">
    <citation type="journal article" date="2012" name="Nature">
        <title>Algal genomes reveal evolutionary mosaicism and the fate of nucleomorphs.</title>
        <authorList>
            <consortium name="DOE Joint Genome Institute"/>
            <person name="Curtis B.A."/>
            <person name="Tanifuji G."/>
            <person name="Burki F."/>
            <person name="Gruber A."/>
            <person name="Irimia M."/>
            <person name="Maruyama S."/>
            <person name="Arias M.C."/>
            <person name="Ball S.G."/>
            <person name="Gile G.H."/>
            <person name="Hirakawa Y."/>
            <person name="Hopkins J.F."/>
            <person name="Kuo A."/>
            <person name="Rensing S.A."/>
            <person name="Schmutz J."/>
            <person name="Symeonidi A."/>
            <person name="Elias M."/>
            <person name="Eveleigh R.J."/>
            <person name="Herman E.K."/>
            <person name="Klute M.J."/>
            <person name="Nakayama T."/>
            <person name="Obornik M."/>
            <person name="Reyes-Prieto A."/>
            <person name="Armbrust E.V."/>
            <person name="Aves S.J."/>
            <person name="Beiko R.G."/>
            <person name="Coutinho P."/>
            <person name="Dacks J.B."/>
            <person name="Durnford D.G."/>
            <person name="Fast N.M."/>
            <person name="Green B.R."/>
            <person name="Grisdale C.J."/>
            <person name="Hempel F."/>
            <person name="Henrissat B."/>
            <person name="Hoppner M.P."/>
            <person name="Ishida K."/>
            <person name="Kim E."/>
            <person name="Koreny L."/>
            <person name="Kroth P.G."/>
            <person name="Liu Y."/>
            <person name="Malik S.B."/>
            <person name="Maier U.G."/>
            <person name="McRose D."/>
            <person name="Mock T."/>
            <person name="Neilson J.A."/>
            <person name="Onodera N.T."/>
            <person name="Poole A.M."/>
            <person name="Pritham E.J."/>
            <person name="Richards T.A."/>
            <person name="Rocap G."/>
            <person name="Roy S.W."/>
            <person name="Sarai C."/>
            <person name="Schaack S."/>
            <person name="Shirato S."/>
            <person name="Slamovits C.H."/>
            <person name="Spencer D.F."/>
            <person name="Suzuki S."/>
            <person name="Worden A.Z."/>
            <person name="Zauner S."/>
            <person name="Barry K."/>
            <person name="Bell C."/>
            <person name="Bharti A.K."/>
            <person name="Crow J.A."/>
            <person name="Grimwood J."/>
            <person name="Kramer R."/>
            <person name="Lindquist E."/>
            <person name="Lucas S."/>
            <person name="Salamov A."/>
            <person name="McFadden G.I."/>
            <person name="Lane C.E."/>
            <person name="Keeling P.J."/>
            <person name="Gray M.W."/>
            <person name="Grigoriev I.V."/>
            <person name="Archibald J.M."/>
        </authorList>
    </citation>
    <scope>NUCLEOTIDE SEQUENCE</scope>
    <source>
        <strain evidence="10 12">CCMP2712</strain>
    </source>
</reference>
<dbReference type="Proteomes" id="UP000011087">
    <property type="component" value="Unassembled WGS sequence"/>
</dbReference>
<proteinExistence type="predicted"/>
<dbReference type="eggNOG" id="KOG2277">
    <property type="taxonomic scope" value="Eukaryota"/>
</dbReference>
<gene>
    <name evidence="10" type="ORF">GUITHDRAFT_66394</name>
</gene>
<evidence type="ECO:0000256" key="4">
    <source>
        <dbReference type="ARBA" id="ARBA00022490"/>
    </source>
</evidence>
<evidence type="ECO:0000256" key="1">
    <source>
        <dbReference type="ARBA" id="ARBA00001936"/>
    </source>
</evidence>
<dbReference type="RefSeq" id="XP_005837928.1">
    <property type="nucleotide sequence ID" value="XM_005837871.1"/>
</dbReference>
<dbReference type="Pfam" id="PF03828">
    <property type="entry name" value="PAP_assoc"/>
    <property type="match status" value="1"/>
</dbReference>
<evidence type="ECO:0000313" key="12">
    <source>
        <dbReference type="Proteomes" id="UP000011087"/>
    </source>
</evidence>
<dbReference type="InterPro" id="IPR002058">
    <property type="entry name" value="PAP_assoc"/>
</dbReference>